<dbReference type="EMBL" id="WIXP02000008">
    <property type="protein sequence ID" value="KAF6206302.1"/>
    <property type="molecule type" value="Genomic_DNA"/>
</dbReference>
<reference evidence="3" key="1">
    <citation type="journal article" date="2021" name="Mol. Ecol. Resour.">
        <title>Apolygus lucorum genome provides insights into omnivorousness and mesophyll feeding.</title>
        <authorList>
            <person name="Liu Y."/>
            <person name="Liu H."/>
            <person name="Wang H."/>
            <person name="Huang T."/>
            <person name="Liu B."/>
            <person name="Yang B."/>
            <person name="Yin L."/>
            <person name="Li B."/>
            <person name="Zhang Y."/>
            <person name="Zhang S."/>
            <person name="Jiang F."/>
            <person name="Zhang X."/>
            <person name="Ren Y."/>
            <person name="Wang B."/>
            <person name="Wang S."/>
            <person name="Lu Y."/>
            <person name="Wu K."/>
            <person name="Fan W."/>
            <person name="Wang G."/>
        </authorList>
    </citation>
    <scope>NUCLEOTIDE SEQUENCE</scope>
    <source>
        <strain evidence="3">12Hb</strain>
    </source>
</reference>
<feature type="coiled-coil region" evidence="1">
    <location>
        <begin position="295"/>
        <end position="454"/>
    </location>
</feature>
<feature type="compositionally biased region" description="Low complexity" evidence="2">
    <location>
        <begin position="842"/>
        <end position="851"/>
    </location>
</feature>
<keyword evidence="4" id="KW-1185">Reference proteome</keyword>
<gene>
    <name evidence="3" type="ORF">GE061_017532</name>
</gene>
<feature type="region of interest" description="Disordered" evidence="2">
    <location>
        <begin position="1"/>
        <end position="24"/>
    </location>
</feature>
<evidence type="ECO:0000256" key="2">
    <source>
        <dbReference type="SAM" id="MobiDB-lite"/>
    </source>
</evidence>
<feature type="coiled-coil region" evidence="1">
    <location>
        <begin position="731"/>
        <end position="782"/>
    </location>
</feature>
<feature type="compositionally biased region" description="Basic and acidic residues" evidence="2">
    <location>
        <begin position="860"/>
        <end position="870"/>
    </location>
</feature>
<keyword evidence="1" id="KW-0175">Coiled coil</keyword>
<feature type="compositionally biased region" description="Polar residues" evidence="2">
    <location>
        <begin position="95"/>
        <end position="119"/>
    </location>
</feature>
<evidence type="ECO:0000313" key="3">
    <source>
        <dbReference type="EMBL" id="KAF6206302.1"/>
    </source>
</evidence>
<dbReference type="Proteomes" id="UP000466442">
    <property type="component" value="Unassembled WGS sequence"/>
</dbReference>
<proteinExistence type="predicted"/>
<comment type="caution">
    <text evidence="3">The sequence shown here is derived from an EMBL/GenBank/DDBJ whole genome shotgun (WGS) entry which is preliminary data.</text>
</comment>
<feature type="region of interest" description="Disordered" evidence="2">
    <location>
        <begin position="840"/>
        <end position="870"/>
    </location>
</feature>
<name>A0A6A4J7D9_APOLU</name>
<feature type="compositionally biased region" description="Low complexity" evidence="2">
    <location>
        <begin position="228"/>
        <end position="248"/>
    </location>
</feature>
<dbReference type="AlphaFoldDB" id="A0A6A4J7D9"/>
<dbReference type="OrthoDB" id="7475679at2759"/>
<accession>A0A6A4J7D9</accession>
<feature type="region of interest" description="Disordered" evidence="2">
    <location>
        <begin position="38"/>
        <end position="256"/>
    </location>
</feature>
<feature type="compositionally biased region" description="Low complexity" evidence="2">
    <location>
        <begin position="48"/>
        <end position="62"/>
    </location>
</feature>
<sequence>MGGSDSGVEENCAQGNAEGASCDSSLVSYCNSSEELVSNSHQCEAVESEGGSESSSVASHSHQAGTVHFRRESRPSRQAPLSASRRALHKERSLSRTPGGSSSKATPSSKPGSGLTRSLSVRAPDSQKTTPRLNRVRSPAVTPDDGRWPSTVSRAIKPKEKKVMTSSLGPVDGKLAFEKCATLPRRRRKSADNLLSPPSESAPPPRAREPSLNRTASLRRKKLQESQSMTSTPPKPSTPMSSTSSPLPKGKPKAKTRIFHETAVQTSLTAEDMEAGTLPHDVHSRVLTATASVQADRRMETVEKLESELKDLQQKFRKLTLEKENLEKLKEELKNEREIRESHEERLRLLLPAPSEGDVVDAVEKEHNFVKEICKNQQKEINQFQSLCCHLKKELDKSLKAQRKLLEHHQDAETESLEMQEFLLAEKSTLADTLKELELEMQTVKDTLVNKDSELLKQQEECTHLVRMCEQRRQENLYLESRLRAVESCSKESMLLHGAAASGAAVALSGLGNRLETLVEALVTAYEISQADLEDIVFHNEAFAQSSASASESSSSKSSPKRIKTGFVTAIINAIKAATLRSTPDTFSDGDLLSAEPEPSGFLKDITCNSSPGDKRHSIASLPSLSDISPSKCSNRASYAASELDLELGGDPLVSEGGITNSESLQNLSEAILRRQKEEEESAKEMTVNPSVQTGLIDQVIEVDNLITKLLKVMHIIQCKEKLSDSEEEQKVSSKEVVDSLKQQIETLQNELKNSSNSQLQVENLQKALLLKEIELDELEKKSALTEELLTDNWHKAMGEVRRQYEAVDRALDLLSGIQDQVEEDTVLSRLRRELKETNIRSSSTLPVSSSQPDLNANEATRDTQHMNGT</sequence>
<evidence type="ECO:0000256" key="1">
    <source>
        <dbReference type="SAM" id="Coils"/>
    </source>
</evidence>
<protein>
    <submittedName>
        <fullName evidence="3">Uncharacterized protein</fullName>
    </submittedName>
</protein>
<evidence type="ECO:0000313" key="4">
    <source>
        <dbReference type="Proteomes" id="UP000466442"/>
    </source>
</evidence>
<organism evidence="3 4">
    <name type="scientific">Apolygus lucorum</name>
    <name type="common">Small green plant bug</name>
    <name type="synonym">Lygocoris lucorum</name>
    <dbReference type="NCBI Taxonomy" id="248454"/>
    <lineage>
        <taxon>Eukaryota</taxon>
        <taxon>Metazoa</taxon>
        <taxon>Ecdysozoa</taxon>
        <taxon>Arthropoda</taxon>
        <taxon>Hexapoda</taxon>
        <taxon>Insecta</taxon>
        <taxon>Pterygota</taxon>
        <taxon>Neoptera</taxon>
        <taxon>Paraneoptera</taxon>
        <taxon>Hemiptera</taxon>
        <taxon>Heteroptera</taxon>
        <taxon>Panheteroptera</taxon>
        <taxon>Cimicomorpha</taxon>
        <taxon>Miridae</taxon>
        <taxon>Mirini</taxon>
        <taxon>Apolygus</taxon>
    </lineage>
</organism>